<comment type="caution">
    <text evidence="4">The sequence shown here is derived from an EMBL/GenBank/DDBJ whole genome shotgun (WGS) entry which is preliminary data.</text>
</comment>
<keyword evidence="2" id="KW-1133">Transmembrane helix</keyword>
<dbReference type="RefSeq" id="WP_345366726.1">
    <property type="nucleotide sequence ID" value="NZ_BAABII010000016.1"/>
</dbReference>
<evidence type="ECO:0000256" key="2">
    <source>
        <dbReference type="SAM" id="Phobius"/>
    </source>
</evidence>
<evidence type="ECO:0000313" key="5">
    <source>
        <dbReference type="Proteomes" id="UP001564626"/>
    </source>
</evidence>
<keyword evidence="3" id="KW-0732">Signal</keyword>
<reference evidence="4 5" key="1">
    <citation type="submission" date="2024-08" db="EMBL/GenBank/DDBJ databases">
        <title>Genome mining of Saccharopolyspora cebuensis PGLac3 from Nigerian medicinal plant.</title>
        <authorList>
            <person name="Ezeobiora C.E."/>
            <person name="Igbokwe N.H."/>
            <person name="Amin D.H."/>
            <person name="Mendie U.E."/>
        </authorList>
    </citation>
    <scope>NUCLEOTIDE SEQUENCE [LARGE SCALE GENOMIC DNA]</scope>
    <source>
        <strain evidence="4 5">PGLac3</strain>
    </source>
</reference>
<name>A0ABV4CJZ5_9PSEU</name>
<dbReference type="Proteomes" id="UP001564626">
    <property type="component" value="Unassembled WGS sequence"/>
</dbReference>
<organism evidence="4 5">
    <name type="scientific">Saccharopolyspora cebuensis</name>
    <dbReference type="NCBI Taxonomy" id="418759"/>
    <lineage>
        <taxon>Bacteria</taxon>
        <taxon>Bacillati</taxon>
        <taxon>Actinomycetota</taxon>
        <taxon>Actinomycetes</taxon>
        <taxon>Pseudonocardiales</taxon>
        <taxon>Pseudonocardiaceae</taxon>
        <taxon>Saccharopolyspora</taxon>
    </lineage>
</organism>
<keyword evidence="2" id="KW-0472">Membrane</keyword>
<dbReference type="EMBL" id="JBGEHV010000020">
    <property type="protein sequence ID" value="MEY8040312.1"/>
    <property type="molecule type" value="Genomic_DNA"/>
</dbReference>
<keyword evidence="5" id="KW-1185">Reference proteome</keyword>
<sequence length="370" mass="37852">MPRRLGRAALVVAVLVPTCALPGAARAQPPCTAVFAIGTPTATVLARVELPAGDGAVVRVSPRRWTALGHAAAQDRVYALAPGRRVVAWRPDGSAEELGVLRSAPPFVPTGGAIRGDRWYLVGRGALHVVDVDPASPRYLHVVASHRLRPAVGGLHDLAVDPVDGALLGVARTGSGTALVRLADDGAVSVRARLDELARGDYGALVIGPDRSLYVVVHRAGRAALHRIAPDGTTTRLAARAGVLHSDAAGCLPSAPGPPPPPPEPPPTPEPSPPGPPPTPGPPAPEPPPESASPVPPRPAPPVRPEPAVPTAPPPPPEPPVRRSPPPPVPLLAEDDAGAAQDDVRDGRRWALAALLLVVGGGIAARAVLR</sequence>
<gene>
    <name evidence="4" type="ORF">AB8O55_12980</name>
</gene>
<feature type="signal peptide" evidence="3">
    <location>
        <begin position="1"/>
        <end position="27"/>
    </location>
</feature>
<dbReference type="SUPFAM" id="SSF101898">
    <property type="entry name" value="NHL repeat"/>
    <property type="match status" value="1"/>
</dbReference>
<keyword evidence="2" id="KW-0812">Transmembrane</keyword>
<proteinExistence type="predicted"/>
<evidence type="ECO:0000256" key="3">
    <source>
        <dbReference type="SAM" id="SignalP"/>
    </source>
</evidence>
<feature type="region of interest" description="Disordered" evidence="1">
    <location>
        <begin position="248"/>
        <end position="343"/>
    </location>
</feature>
<evidence type="ECO:0000256" key="1">
    <source>
        <dbReference type="SAM" id="MobiDB-lite"/>
    </source>
</evidence>
<evidence type="ECO:0000313" key="4">
    <source>
        <dbReference type="EMBL" id="MEY8040312.1"/>
    </source>
</evidence>
<feature type="chain" id="PRO_5045690032" evidence="3">
    <location>
        <begin position="28"/>
        <end position="370"/>
    </location>
</feature>
<protein>
    <submittedName>
        <fullName evidence="4">Uncharacterized protein</fullName>
    </submittedName>
</protein>
<feature type="compositionally biased region" description="Pro residues" evidence="1">
    <location>
        <begin position="255"/>
        <end position="330"/>
    </location>
</feature>
<feature type="transmembrane region" description="Helical" evidence="2">
    <location>
        <begin position="350"/>
        <end position="369"/>
    </location>
</feature>
<accession>A0ABV4CJZ5</accession>